<evidence type="ECO:0000313" key="4">
    <source>
        <dbReference type="EMBL" id="KAK4503142.1"/>
    </source>
</evidence>
<dbReference type="InterPro" id="IPR016039">
    <property type="entry name" value="Thiolase-like"/>
</dbReference>
<dbReference type="InterPro" id="IPR014030">
    <property type="entry name" value="Ketoacyl_synth_N"/>
</dbReference>
<gene>
    <name evidence="4" type="ORF">PRZ48_006569</name>
</gene>
<evidence type="ECO:0000259" key="3">
    <source>
        <dbReference type="PROSITE" id="PS52004"/>
    </source>
</evidence>
<dbReference type="SUPFAM" id="SSF53901">
    <property type="entry name" value="Thiolase-like"/>
    <property type="match status" value="1"/>
</dbReference>
<dbReference type="SMART" id="SM00825">
    <property type="entry name" value="PKS_KS"/>
    <property type="match status" value="1"/>
</dbReference>
<dbReference type="Proteomes" id="UP001305779">
    <property type="component" value="Unassembled WGS sequence"/>
</dbReference>
<dbReference type="Pfam" id="PF00109">
    <property type="entry name" value="ketoacyl-synt"/>
    <property type="match status" value="1"/>
</dbReference>
<keyword evidence="1" id="KW-0596">Phosphopantetheine</keyword>
<dbReference type="EMBL" id="JAXOVC010000004">
    <property type="protein sequence ID" value="KAK4503142.1"/>
    <property type="molecule type" value="Genomic_DNA"/>
</dbReference>
<evidence type="ECO:0000256" key="1">
    <source>
        <dbReference type="ARBA" id="ARBA00022450"/>
    </source>
</evidence>
<dbReference type="PANTHER" id="PTHR43775">
    <property type="entry name" value="FATTY ACID SYNTHASE"/>
    <property type="match status" value="1"/>
</dbReference>
<dbReference type="Gene3D" id="3.40.47.10">
    <property type="match status" value="1"/>
</dbReference>
<name>A0ABR0ENR6_ZASCE</name>
<organism evidence="4 5">
    <name type="scientific">Zasmidium cellare</name>
    <name type="common">Wine cellar mold</name>
    <name type="synonym">Racodium cellare</name>
    <dbReference type="NCBI Taxonomy" id="395010"/>
    <lineage>
        <taxon>Eukaryota</taxon>
        <taxon>Fungi</taxon>
        <taxon>Dikarya</taxon>
        <taxon>Ascomycota</taxon>
        <taxon>Pezizomycotina</taxon>
        <taxon>Dothideomycetes</taxon>
        <taxon>Dothideomycetidae</taxon>
        <taxon>Mycosphaerellales</taxon>
        <taxon>Mycosphaerellaceae</taxon>
        <taxon>Zasmidium</taxon>
    </lineage>
</organism>
<keyword evidence="5" id="KW-1185">Reference proteome</keyword>
<proteinExistence type="predicted"/>
<dbReference type="PROSITE" id="PS52004">
    <property type="entry name" value="KS3_2"/>
    <property type="match status" value="1"/>
</dbReference>
<dbReference type="CDD" id="cd00833">
    <property type="entry name" value="PKS"/>
    <property type="match status" value="1"/>
</dbReference>
<sequence length="224" mass="24048">MSSNQFKNEPVAIVGIACRFSGSATSPESLWEMLSKGSTGWTKTASHRFNLNAFLHPKGDNKGTFNAKGFHLLKQDPAVFDNDFFGISGLEAKAMDPQQRILLEVAYEAFESAGHSMEQLKGSQTGVWCSVSNADYESILARDPDASPGYRMTGAGNAILSNRISYFFDLRGPSMTVDTFCSSTLVGLDAAVKSIRAGVVKQALVGGSNLCLDPERTAVLSSMS</sequence>
<feature type="domain" description="Ketosynthase family 3 (KS3)" evidence="3">
    <location>
        <begin position="8"/>
        <end position="224"/>
    </location>
</feature>
<reference evidence="4 5" key="1">
    <citation type="journal article" date="2023" name="G3 (Bethesda)">
        <title>A chromosome-level genome assembly of Zasmidium syzygii isolated from banana leaves.</title>
        <authorList>
            <person name="van Westerhoven A.C."/>
            <person name="Mehrabi R."/>
            <person name="Talebi R."/>
            <person name="Steentjes M.B.F."/>
            <person name="Corcolon B."/>
            <person name="Chong P.A."/>
            <person name="Kema G.H.J."/>
            <person name="Seidl M.F."/>
        </authorList>
    </citation>
    <scope>NUCLEOTIDE SEQUENCE [LARGE SCALE GENOMIC DNA]</scope>
    <source>
        <strain evidence="4 5">P124</strain>
    </source>
</reference>
<evidence type="ECO:0000313" key="5">
    <source>
        <dbReference type="Proteomes" id="UP001305779"/>
    </source>
</evidence>
<dbReference type="PANTHER" id="PTHR43775:SF37">
    <property type="entry name" value="SI:DKEY-61P9.11"/>
    <property type="match status" value="1"/>
</dbReference>
<keyword evidence="2" id="KW-0597">Phosphoprotein</keyword>
<protein>
    <recommendedName>
        <fullName evidence="3">Ketosynthase family 3 (KS3) domain-containing protein</fullName>
    </recommendedName>
</protein>
<dbReference type="InterPro" id="IPR050091">
    <property type="entry name" value="PKS_NRPS_Biosynth_Enz"/>
</dbReference>
<dbReference type="InterPro" id="IPR020841">
    <property type="entry name" value="PKS_Beta-ketoAc_synthase_dom"/>
</dbReference>
<accession>A0ABR0ENR6</accession>
<comment type="caution">
    <text evidence="4">The sequence shown here is derived from an EMBL/GenBank/DDBJ whole genome shotgun (WGS) entry which is preliminary data.</text>
</comment>
<evidence type="ECO:0000256" key="2">
    <source>
        <dbReference type="ARBA" id="ARBA00022553"/>
    </source>
</evidence>